<dbReference type="PROSITE" id="PS50112">
    <property type="entry name" value="PAS"/>
    <property type="match status" value="1"/>
</dbReference>
<dbReference type="Pfam" id="PF13426">
    <property type="entry name" value="PAS_9"/>
    <property type="match status" value="1"/>
</dbReference>
<dbReference type="AlphaFoldDB" id="A0A2S1LBN3"/>
<dbReference type="Gene3D" id="3.30.450.20">
    <property type="entry name" value="PAS domain"/>
    <property type="match status" value="1"/>
</dbReference>
<protein>
    <recommendedName>
        <fullName evidence="4">PAS domain-containing protein</fullName>
    </recommendedName>
</protein>
<dbReference type="KEGG" id="ffa:FFWV33_06230"/>
<feature type="domain" description="PAS" evidence="4">
    <location>
        <begin position="76"/>
        <end position="146"/>
    </location>
</feature>
<name>A0A2S1LBN3_9FLAO</name>
<keyword evidence="2" id="KW-0288">FMN</keyword>
<dbReference type="EMBL" id="CP020918">
    <property type="protein sequence ID" value="AWG21159.1"/>
    <property type="molecule type" value="Genomic_DNA"/>
</dbReference>
<organism evidence="5 6">
    <name type="scientific">Flavobacterium faecale</name>
    <dbReference type="NCBI Taxonomy" id="1355330"/>
    <lineage>
        <taxon>Bacteria</taxon>
        <taxon>Pseudomonadati</taxon>
        <taxon>Bacteroidota</taxon>
        <taxon>Flavobacteriia</taxon>
        <taxon>Flavobacteriales</taxon>
        <taxon>Flavobacteriaceae</taxon>
        <taxon>Flavobacterium</taxon>
    </lineage>
</organism>
<evidence type="ECO:0000313" key="5">
    <source>
        <dbReference type="EMBL" id="AWG21159.1"/>
    </source>
</evidence>
<dbReference type="Proteomes" id="UP000244527">
    <property type="component" value="Chromosome"/>
</dbReference>
<evidence type="ECO:0000256" key="3">
    <source>
        <dbReference type="ARBA" id="ARBA00022991"/>
    </source>
</evidence>
<dbReference type="SUPFAM" id="SSF55785">
    <property type="entry name" value="PYP-like sensor domain (PAS domain)"/>
    <property type="match status" value="1"/>
</dbReference>
<evidence type="ECO:0000256" key="2">
    <source>
        <dbReference type="ARBA" id="ARBA00022643"/>
    </source>
</evidence>
<proteinExistence type="predicted"/>
<accession>A0A2S1LBN3</accession>
<sequence>MITFRKRKKFELQCYYLKDLNLIFKCLTMTPEYDKALVKYSNSLRILHLPLLSWEFFASHTNEINKFVSIQKHWKAKVDFSAIASNAETQILITNSKQQIVFASNGIHQMNGYQAHEIIGKTPKMFQGELTSTVSREKIKIALQNNLPFKEVLINYKKDGSTYLCKIEAYPKFNKKGELINYIAFERIAS</sequence>
<keyword evidence="1" id="KW-0285">Flavoprotein</keyword>
<evidence type="ECO:0000313" key="6">
    <source>
        <dbReference type="Proteomes" id="UP000244527"/>
    </source>
</evidence>
<dbReference type="InterPro" id="IPR000014">
    <property type="entry name" value="PAS"/>
</dbReference>
<dbReference type="PANTHER" id="PTHR47429">
    <property type="entry name" value="PROTEIN TWIN LOV 1"/>
    <property type="match status" value="1"/>
</dbReference>
<reference evidence="5 6" key="1">
    <citation type="submission" date="2017-04" db="EMBL/GenBank/DDBJ databases">
        <title>Compelte genome sequence of WV33.</title>
        <authorList>
            <person name="Lee P.C."/>
        </authorList>
    </citation>
    <scope>NUCLEOTIDE SEQUENCE [LARGE SCALE GENOMIC DNA]</scope>
    <source>
        <strain evidence="5 6">WV33</strain>
    </source>
</reference>
<dbReference type="CDD" id="cd00130">
    <property type="entry name" value="PAS"/>
    <property type="match status" value="1"/>
</dbReference>
<keyword evidence="6" id="KW-1185">Reference proteome</keyword>
<evidence type="ECO:0000259" key="4">
    <source>
        <dbReference type="PROSITE" id="PS50112"/>
    </source>
</evidence>
<evidence type="ECO:0000256" key="1">
    <source>
        <dbReference type="ARBA" id="ARBA00022630"/>
    </source>
</evidence>
<dbReference type="NCBIfam" id="TIGR00229">
    <property type="entry name" value="sensory_box"/>
    <property type="match status" value="1"/>
</dbReference>
<gene>
    <name evidence="5" type="ORF">FFWV33_06230</name>
</gene>
<dbReference type="InterPro" id="IPR035965">
    <property type="entry name" value="PAS-like_dom_sf"/>
</dbReference>
<dbReference type="PANTHER" id="PTHR47429:SF2">
    <property type="entry name" value="PROTEIN TWIN LOV 1"/>
    <property type="match status" value="1"/>
</dbReference>
<keyword evidence="3" id="KW-0157">Chromophore</keyword>